<evidence type="ECO:0000256" key="1">
    <source>
        <dbReference type="SAM" id="Phobius"/>
    </source>
</evidence>
<dbReference type="Proteomes" id="UP000045782">
    <property type="component" value="Unassembled WGS sequence"/>
</dbReference>
<sequence length="73" mass="7658">MTNTHRPAEGACAVVAPVARHTVGRIRRTVRVFVFIAVAAAALVAAISPEVFASGLMTVAQFAYDAANSVTMR</sequence>
<keyword evidence="1" id="KW-1133">Transmembrane helix</keyword>
<protein>
    <submittedName>
        <fullName evidence="2">Uncharacterized protein</fullName>
    </submittedName>
</protein>
<dbReference type="RefSeq" id="WP_131724604.1">
    <property type="nucleotide sequence ID" value="NZ_CSWP01000009.1"/>
</dbReference>
<organism evidence="2 3">
    <name type="scientific">Mycobacteroides abscessus</name>
    <dbReference type="NCBI Taxonomy" id="36809"/>
    <lineage>
        <taxon>Bacteria</taxon>
        <taxon>Bacillati</taxon>
        <taxon>Actinomycetota</taxon>
        <taxon>Actinomycetes</taxon>
        <taxon>Mycobacteriales</taxon>
        <taxon>Mycobacteriaceae</taxon>
        <taxon>Mycobacteroides</taxon>
    </lineage>
</organism>
<gene>
    <name evidence="2" type="ORF">ERS075579_04105</name>
</gene>
<name>A0A0U0ZT43_9MYCO</name>
<evidence type="ECO:0000313" key="2">
    <source>
        <dbReference type="EMBL" id="CPV66897.1"/>
    </source>
</evidence>
<reference evidence="2 3" key="1">
    <citation type="submission" date="2015-03" db="EMBL/GenBank/DDBJ databases">
        <authorList>
            <person name="Murphy D."/>
        </authorList>
    </citation>
    <scope>NUCLEOTIDE SEQUENCE [LARGE SCALE GENOMIC DNA]</scope>
    <source>
        <strain evidence="2 3">PAP088</strain>
    </source>
</reference>
<dbReference type="EMBL" id="CSWP01000009">
    <property type="protein sequence ID" value="CPV66897.1"/>
    <property type="molecule type" value="Genomic_DNA"/>
</dbReference>
<feature type="transmembrane region" description="Helical" evidence="1">
    <location>
        <begin position="30"/>
        <end position="48"/>
    </location>
</feature>
<evidence type="ECO:0000313" key="3">
    <source>
        <dbReference type="Proteomes" id="UP000045782"/>
    </source>
</evidence>
<keyword evidence="1" id="KW-0812">Transmembrane</keyword>
<accession>A0A0U0ZT43</accession>
<keyword evidence="1" id="KW-0472">Membrane</keyword>
<dbReference type="AlphaFoldDB" id="A0A0U0ZT43"/>
<proteinExistence type="predicted"/>